<evidence type="ECO:0000256" key="2">
    <source>
        <dbReference type="ARBA" id="ARBA00022676"/>
    </source>
</evidence>
<accession>A2G6Y4</accession>
<dbReference type="VEuPathDB" id="TrichDB:TVAG_273060"/>
<keyword evidence="10" id="KW-1185">Reference proteome</keyword>
<dbReference type="EMBL" id="DS114514">
    <property type="protein sequence ID" value="EAX87082.1"/>
    <property type="molecule type" value="Genomic_DNA"/>
</dbReference>
<dbReference type="InParanoid" id="A2G6Y4"/>
<evidence type="ECO:0000256" key="7">
    <source>
        <dbReference type="ARBA" id="ARBA00023180"/>
    </source>
</evidence>
<keyword evidence="6" id="KW-0472">Membrane</keyword>
<evidence type="ECO:0000313" key="10">
    <source>
        <dbReference type="Proteomes" id="UP000001542"/>
    </source>
</evidence>
<feature type="domain" description="Glycosyltransferase 61 catalytic" evidence="8">
    <location>
        <begin position="78"/>
        <end position="250"/>
    </location>
</feature>
<dbReference type="GO" id="GO:0016020">
    <property type="term" value="C:membrane"/>
    <property type="evidence" value="ECO:0007669"/>
    <property type="project" value="UniProtKB-SubCell"/>
</dbReference>
<dbReference type="GO" id="GO:0016757">
    <property type="term" value="F:glycosyltransferase activity"/>
    <property type="evidence" value="ECO:0000318"/>
    <property type="project" value="GO_Central"/>
</dbReference>
<evidence type="ECO:0000259" key="8">
    <source>
        <dbReference type="Pfam" id="PF04577"/>
    </source>
</evidence>
<dbReference type="RefSeq" id="XP_001300012.1">
    <property type="nucleotide sequence ID" value="XM_001300011.1"/>
</dbReference>
<dbReference type="Pfam" id="PF04577">
    <property type="entry name" value="Glyco_transf_61"/>
    <property type="match status" value="1"/>
</dbReference>
<reference evidence="9" key="1">
    <citation type="submission" date="2006-10" db="EMBL/GenBank/DDBJ databases">
        <authorList>
            <person name="Amadeo P."/>
            <person name="Zhao Q."/>
            <person name="Wortman J."/>
            <person name="Fraser-Liggett C."/>
            <person name="Carlton J."/>
        </authorList>
    </citation>
    <scope>NUCLEOTIDE SEQUENCE</scope>
    <source>
        <strain evidence="9">G3</strain>
    </source>
</reference>
<sequence>MFDYPDCFKPSKYYIYTFRNMYTNGFGAMHNGSHWIATPKTVEGRMDYWFEYAKYDDGPVVAYLNYALDVGFCFLNFYGDFVHHAFSYIYLIPETIRKEVTIVCAQSPSKSTLNFICNIFEMPNPIFTNKNIVYVHNLLYMVGPHSWQTHYGEIMQKLTEFLREKMKLDRIPITRYAFINRELGKSRRIKNLEEICNEAKKICPSFEYIDLNIYKSKINVETTAKLWASLKFVVHHGGSGFSNCIFVKKGVLKAVIIHCVWYDYPAINFLITCEAKVISLQFDHIEQWSTDPAVIDPSRVLGAVKSLYNSKNRIRYNI</sequence>
<reference evidence="9" key="2">
    <citation type="journal article" date="2007" name="Science">
        <title>Draft genome sequence of the sexually transmitted pathogen Trichomonas vaginalis.</title>
        <authorList>
            <person name="Carlton J.M."/>
            <person name="Hirt R.P."/>
            <person name="Silva J.C."/>
            <person name="Delcher A.L."/>
            <person name="Schatz M."/>
            <person name="Zhao Q."/>
            <person name="Wortman J.R."/>
            <person name="Bidwell S.L."/>
            <person name="Alsmark U.C.M."/>
            <person name="Besteiro S."/>
            <person name="Sicheritz-Ponten T."/>
            <person name="Noel C.J."/>
            <person name="Dacks J.B."/>
            <person name="Foster P.G."/>
            <person name="Simillion C."/>
            <person name="Van de Peer Y."/>
            <person name="Miranda-Saavedra D."/>
            <person name="Barton G.J."/>
            <person name="Westrop G.D."/>
            <person name="Mueller S."/>
            <person name="Dessi D."/>
            <person name="Fiori P.L."/>
            <person name="Ren Q."/>
            <person name="Paulsen I."/>
            <person name="Zhang H."/>
            <person name="Bastida-Corcuera F.D."/>
            <person name="Simoes-Barbosa A."/>
            <person name="Brown M.T."/>
            <person name="Hayes R.D."/>
            <person name="Mukherjee M."/>
            <person name="Okumura C.Y."/>
            <person name="Schneider R."/>
            <person name="Smith A.J."/>
            <person name="Vanacova S."/>
            <person name="Villalvazo M."/>
            <person name="Haas B.J."/>
            <person name="Pertea M."/>
            <person name="Feldblyum T.V."/>
            <person name="Utterback T.R."/>
            <person name="Shu C.L."/>
            <person name="Osoegawa K."/>
            <person name="de Jong P.J."/>
            <person name="Hrdy I."/>
            <person name="Horvathova L."/>
            <person name="Zubacova Z."/>
            <person name="Dolezal P."/>
            <person name="Malik S.B."/>
            <person name="Logsdon J.M. Jr."/>
            <person name="Henze K."/>
            <person name="Gupta A."/>
            <person name="Wang C.C."/>
            <person name="Dunne R.L."/>
            <person name="Upcroft J.A."/>
            <person name="Upcroft P."/>
            <person name="White O."/>
            <person name="Salzberg S.L."/>
            <person name="Tang P."/>
            <person name="Chiu C.-H."/>
            <person name="Lee Y.-S."/>
            <person name="Embley T.M."/>
            <person name="Coombs G.H."/>
            <person name="Mottram J.C."/>
            <person name="Tachezy J."/>
            <person name="Fraser-Liggett C.M."/>
            <person name="Johnson P.J."/>
        </authorList>
    </citation>
    <scope>NUCLEOTIDE SEQUENCE [LARGE SCALE GENOMIC DNA]</scope>
    <source>
        <strain evidence="9">G3</strain>
    </source>
</reference>
<evidence type="ECO:0000256" key="5">
    <source>
        <dbReference type="ARBA" id="ARBA00022989"/>
    </source>
</evidence>
<protein>
    <recommendedName>
        <fullName evidence="8">Glycosyltransferase 61 catalytic domain-containing protein</fullName>
    </recommendedName>
</protein>
<evidence type="ECO:0000256" key="6">
    <source>
        <dbReference type="ARBA" id="ARBA00023136"/>
    </source>
</evidence>
<keyword evidence="7" id="KW-0325">Glycoprotein</keyword>
<organism evidence="9 10">
    <name type="scientific">Trichomonas vaginalis (strain ATCC PRA-98 / G3)</name>
    <dbReference type="NCBI Taxonomy" id="412133"/>
    <lineage>
        <taxon>Eukaryota</taxon>
        <taxon>Metamonada</taxon>
        <taxon>Parabasalia</taxon>
        <taxon>Trichomonadida</taxon>
        <taxon>Trichomonadidae</taxon>
        <taxon>Trichomonas</taxon>
    </lineage>
</organism>
<dbReference type="VEuPathDB" id="TrichDB:TVAGG3_0792160"/>
<dbReference type="Proteomes" id="UP000001542">
    <property type="component" value="Unassembled WGS sequence"/>
</dbReference>
<keyword evidence="2" id="KW-0328">Glycosyltransferase</keyword>
<name>A2G6Y4_TRIV3</name>
<dbReference type="InterPro" id="IPR049625">
    <property type="entry name" value="Glyco_transf_61_cat"/>
</dbReference>
<keyword evidence="3" id="KW-0808">Transferase</keyword>
<keyword evidence="4" id="KW-0812">Transmembrane</keyword>
<evidence type="ECO:0000256" key="1">
    <source>
        <dbReference type="ARBA" id="ARBA00004167"/>
    </source>
</evidence>
<evidence type="ECO:0000256" key="4">
    <source>
        <dbReference type="ARBA" id="ARBA00022692"/>
    </source>
</evidence>
<dbReference type="AlphaFoldDB" id="A2G6Y4"/>
<dbReference type="KEGG" id="tva:4744732"/>
<dbReference type="InterPro" id="IPR007657">
    <property type="entry name" value="Glycosyltransferase_61"/>
</dbReference>
<proteinExistence type="predicted"/>
<comment type="subcellular location">
    <subcellularLocation>
        <location evidence="1">Membrane</location>
        <topology evidence="1">Single-pass membrane protein</topology>
    </subcellularLocation>
</comment>
<gene>
    <name evidence="9" type="ORF">TVAG_273060</name>
</gene>
<evidence type="ECO:0000313" key="9">
    <source>
        <dbReference type="EMBL" id="EAX87082.1"/>
    </source>
</evidence>
<keyword evidence="5" id="KW-1133">Transmembrane helix</keyword>
<evidence type="ECO:0000256" key="3">
    <source>
        <dbReference type="ARBA" id="ARBA00022679"/>
    </source>
</evidence>
<dbReference type="PANTHER" id="PTHR20961:SF38">
    <property type="entry name" value="PROTEIN O-LINKED-MANNOSE BETA-1,4-N-ACETYLGLUCOSAMINYLTRANSFERASE 2"/>
    <property type="match status" value="1"/>
</dbReference>
<dbReference type="PANTHER" id="PTHR20961">
    <property type="entry name" value="GLYCOSYLTRANSFERASE"/>
    <property type="match status" value="1"/>
</dbReference>